<sequence>MPANLKAAEGFMERALGLSFSPSPEGKNYYRSLVKTQLNLYQQDLGIDKFVNSTPLGKFFAVRNSLLRPMTSLRDVDLPGLIHESKADAGYRQVSDGMTARAMKFIRRGSGADIDSTDGATESRT</sequence>
<dbReference type="EMBL" id="JAJTWT010000017">
    <property type="protein sequence ID" value="MCE4540431.1"/>
    <property type="molecule type" value="Genomic_DNA"/>
</dbReference>
<evidence type="ECO:0000313" key="1">
    <source>
        <dbReference type="EMBL" id="MCE4540431.1"/>
    </source>
</evidence>
<evidence type="ECO:0000313" key="2">
    <source>
        <dbReference type="Proteomes" id="UP001201463"/>
    </source>
</evidence>
<accession>A0ABS8XHV5</accession>
<comment type="caution">
    <text evidence="1">The sequence shown here is derived from an EMBL/GenBank/DDBJ whole genome shotgun (WGS) entry which is preliminary data.</text>
</comment>
<keyword evidence="2" id="KW-1185">Reference proteome</keyword>
<name>A0ABS8XHV5_9BURK</name>
<proteinExistence type="predicted"/>
<organism evidence="1 2">
    <name type="scientific">Pelomonas caseinilytica</name>
    <dbReference type="NCBI Taxonomy" id="2906763"/>
    <lineage>
        <taxon>Bacteria</taxon>
        <taxon>Pseudomonadati</taxon>
        <taxon>Pseudomonadota</taxon>
        <taxon>Betaproteobacteria</taxon>
        <taxon>Burkholderiales</taxon>
        <taxon>Sphaerotilaceae</taxon>
        <taxon>Roseateles</taxon>
    </lineage>
</organism>
<gene>
    <name evidence="1" type="ORF">LXT12_24580</name>
</gene>
<dbReference type="RefSeq" id="WP_233394947.1">
    <property type="nucleotide sequence ID" value="NZ_JAJTWT010000017.1"/>
</dbReference>
<dbReference type="Proteomes" id="UP001201463">
    <property type="component" value="Unassembled WGS sequence"/>
</dbReference>
<reference evidence="1 2" key="1">
    <citation type="submission" date="2021-12" db="EMBL/GenBank/DDBJ databases">
        <title>Genome seq of p7.</title>
        <authorList>
            <person name="Seo T."/>
        </authorList>
    </citation>
    <scope>NUCLEOTIDE SEQUENCE [LARGE SCALE GENOMIC DNA]</scope>
    <source>
        <strain evidence="1 2">P7</strain>
    </source>
</reference>
<protein>
    <submittedName>
        <fullName evidence="1">Uncharacterized protein</fullName>
    </submittedName>
</protein>